<protein>
    <submittedName>
        <fullName evidence="2">Streptolysin associated protein SagB</fullName>
    </submittedName>
</protein>
<dbReference type="GO" id="GO:0016491">
    <property type="term" value="F:oxidoreductase activity"/>
    <property type="evidence" value="ECO:0007669"/>
    <property type="project" value="InterPro"/>
</dbReference>
<dbReference type="InterPro" id="IPR029479">
    <property type="entry name" value="Nitroreductase"/>
</dbReference>
<dbReference type="RefSeq" id="WP_281819381.1">
    <property type="nucleotide sequence ID" value="NZ_BRLB01000024.1"/>
</dbReference>
<accession>A0A9W5YFU2</accession>
<reference evidence="2" key="1">
    <citation type="submission" date="2022-06" db="EMBL/GenBank/DDBJ databases">
        <title>Vallitalea longa sp. nov., an anaerobic bacterium isolated from marine sediment.</title>
        <authorList>
            <person name="Hirano S."/>
            <person name="Terahara T."/>
            <person name="Mori K."/>
            <person name="Hamada M."/>
            <person name="Matsumoto R."/>
            <person name="Kobayashi T."/>
        </authorList>
    </citation>
    <scope>NUCLEOTIDE SEQUENCE</scope>
    <source>
        <strain evidence="2">SH18-1</strain>
    </source>
</reference>
<proteinExistence type="predicted"/>
<organism evidence="2 3">
    <name type="scientific">Vallitalea longa</name>
    <dbReference type="NCBI Taxonomy" id="2936439"/>
    <lineage>
        <taxon>Bacteria</taxon>
        <taxon>Bacillati</taxon>
        <taxon>Bacillota</taxon>
        <taxon>Clostridia</taxon>
        <taxon>Lachnospirales</taxon>
        <taxon>Vallitaleaceae</taxon>
        <taxon>Vallitalea</taxon>
    </lineage>
</organism>
<dbReference type="SUPFAM" id="SSF55469">
    <property type="entry name" value="FMN-dependent nitroreductase-like"/>
    <property type="match status" value="1"/>
</dbReference>
<dbReference type="InterPro" id="IPR000415">
    <property type="entry name" value="Nitroreductase-like"/>
</dbReference>
<evidence type="ECO:0000259" key="1">
    <source>
        <dbReference type="Pfam" id="PF00881"/>
    </source>
</evidence>
<dbReference type="AlphaFoldDB" id="A0A9W5YFU2"/>
<dbReference type="Proteomes" id="UP001144256">
    <property type="component" value="Unassembled WGS sequence"/>
</dbReference>
<dbReference type="PANTHER" id="PTHR43745">
    <property type="entry name" value="NITROREDUCTASE MJ1384-RELATED"/>
    <property type="match status" value="1"/>
</dbReference>
<evidence type="ECO:0000313" key="2">
    <source>
        <dbReference type="EMBL" id="GKX32006.1"/>
    </source>
</evidence>
<keyword evidence="3" id="KW-1185">Reference proteome</keyword>
<dbReference type="PANTHER" id="PTHR43745:SF2">
    <property type="entry name" value="NITROREDUCTASE MJ1384-RELATED"/>
    <property type="match status" value="1"/>
</dbReference>
<dbReference type="InterPro" id="IPR020051">
    <property type="entry name" value="SagB-type_dehydrogenase"/>
</dbReference>
<dbReference type="CDD" id="cd02142">
    <property type="entry name" value="McbC_SagB-like_oxidoreductase"/>
    <property type="match status" value="1"/>
</dbReference>
<dbReference type="EMBL" id="BRLB01000024">
    <property type="protein sequence ID" value="GKX32006.1"/>
    <property type="molecule type" value="Genomic_DNA"/>
</dbReference>
<dbReference type="InterPro" id="IPR052544">
    <property type="entry name" value="Bacteriocin_Proc_Enz"/>
</dbReference>
<gene>
    <name evidence="2" type="primary">SagB</name>
    <name evidence="2" type="ORF">SH1V18_44860</name>
</gene>
<comment type="caution">
    <text evidence="2">The sequence shown here is derived from an EMBL/GenBank/DDBJ whole genome shotgun (WGS) entry which is preliminary data.</text>
</comment>
<name>A0A9W5YFU2_9FIRM</name>
<feature type="domain" description="Nitroreductase" evidence="1">
    <location>
        <begin position="119"/>
        <end position="303"/>
    </location>
</feature>
<sequence>MDNKGKKYLSNHAHYRETINMSSQYALISPYVDTTVVRTPEVTLKGIYHSRSNRFAGEEYLLNFRTFSARLDFRIGISRFQARDAMLSFAMRDKKENASELIKLPIAKKIRASFSSVLQARRSVRVFNGSIPLNDFATILYYSQGITGYITLRDKEEDAERIMLHATPSGGGFYPVRLYIVVWNVDKLPKGIYEYCPHHHSLRLVEKGYSEDDLKALAGFGNIKVETCAFCMAYVYELYVNSHKYGDAGAAYGFIEAGEIAENAQLTTTALGYGSCDIGGYNKQFIEKRFGLDGISKQVIHFTIFGNGGVI</sequence>
<dbReference type="NCBIfam" id="TIGR03605">
    <property type="entry name" value="antibiot_sagB"/>
    <property type="match status" value="1"/>
</dbReference>
<evidence type="ECO:0000313" key="3">
    <source>
        <dbReference type="Proteomes" id="UP001144256"/>
    </source>
</evidence>
<dbReference type="Gene3D" id="3.40.109.10">
    <property type="entry name" value="NADH Oxidase"/>
    <property type="match status" value="1"/>
</dbReference>
<dbReference type="Pfam" id="PF00881">
    <property type="entry name" value="Nitroreductase"/>
    <property type="match status" value="1"/>
</dbReference>